<accession>A0ABU8TEI4</accession>
<sequence length="324" mass="34993">MKLMALTLAACLAMATSATAEVKIALDGKPDLKQSGSYNWSHTFAKALNEGGMETREMPRGSVGNEAEKFDQVSTGLLEISMSDVRAVAQVDPFIYGVRLPYIFDNIAHMDRALAAGDVYARINKNLAKQDVILLSMAPLGPASGIITTTQAVRSPADMSSLRMRALDDAQIAMYQAWGSSGTIVPWGEVPAGLQTGVIDGYLNSPFIPVMFGQTDFVKNFATADVIWPLRAVIASKSWYDGLSDADRATVDAAVVTANAATRAWLDEAAEKGLTALEDKGVTVQRLTDEERAVFREASLPVYDSDLMSAEDTALWKKLSDENR</sequence>
<name>A0ABU8TEI4_9HYPH</name>
<reference evidence="3 4" key="1">
    <citation type="submission" date="2024-02" db="EMBL/GenBank/DDBJ databases">
        <title>Roseibium algae sp. nov., isolated from marine alga (Grateloupia sp.), showing potential in myo-inositol conversion.</title>
        <authorList>
            <person name="Wang Y."/>
        </authorList>
    </citation>
    <scope>NUCLEOTIDE SEQUENCE [LARGE SCALE GENOMIC DNA]</scope>
    <source>
        <strain evidence="3 4">H3510</strain>
    </source>
</reference>
<dbReference type="PANTHER" id="PTHR33376">
    <property type="match status" value="1"/>
</dbReference>
<organism evidence="3 4">
    <name type="scientific">Roseibium algae</name>
    <dbReference type="NCBI Taxonomy" id="3123038"/>
    <lineage>
        <taxon>Bacteria</taxon>
        <taxon>Pseudomonadati</taxon>
        <taxon>Pseudomonadota</taxon>
        <taxon>Alphaproteobacteria</taxon>
        <taxon>Hyphomicrobiales</taxon>
        <taxon>Stappiaceae</taxon>
        <taxon>Roseibium</taxon>
    </lineage>
</organism>
<dbReference type="RefSeq" id="WP_340272038.1">
    <property type="nucleotide sequence ID" value="NZ_JBAKIA010000001.1"/>
</dbReference>
<feature type="signal peptide" evidence="2">
    <location>
        <begin position="1"/>
        <end position="20"/>
    </location>
</feature>
<gene>
    <name evidence="3" type="ORF">V6575_00585</name>
</gene>
<evidence type="ECO:0000256" key="2">
    <source>
        <dbReference type="SAM" id="SignalP"/>
    </source>
</evidence>
<feature type="chain" id="PRO_5045806019" evidence="2">
    <location>
        <begin position="21"/>
        <end position="324"/>
    </location>
</feature>
<dbReference type="EMBL" id="JBAKIA010000001">
    <property type="protein sequence ID" value="MEJ8472569.1"/>
    <property type="molecule type" value="Genomic_DNA"/>
</dbReference>
<keyword evidence="4" id="KW-1185">Reference proteome</keyword>
<dbReference type="Pfam" id="PF03480">
    <property type="entry name" value="DctP"/>
    <property type="match status" value="1"/>
</dbReference>
<proteinExistence type="predicted"/>
<dbReference type="Proteomes" id="UP001385499">
    <property type="component" value="Unassembled WGS sequence"/>
</dbReference>
<dbReference type="InterPro" id="IPR038404">
    <property type="entry name" value="TRAP_DctP_sf"/>
</dbReference>
<dbReference type="Gene3D" id="3.40.190.170">
    <property type="entry name" value="Bacterial extracellular solute-binding protein, family 7"/>
    <property type="match status" value="1"/>
</dbReference>
<protein>
    <submittedName>
        <fullName evidence="3">TRAP transporter substrate-binding protein</fullName>
    </submittedName>
</protein>
<dbReference type="NCBIfam" id="NF037995">
    <property type="entry name" value="TRAP_S1"/>
    <property type="match status" value="1"/>
</dbReference>
<evidence type="ECO:0000313" key="3">
    <source>
        <dbReference type="EMBL" id="MEJ8472569.1"/>
    </source>
</evidence>
<dbReference type="CDD" id="cd13603">
    <property type="entry name" value="PBP2_TRAP_Siap_TeaA_like"/>
    <property type="match status" value="1"/>
</dbReference>
<evidence type="ECO:0000313" key="4">
    <source>
        <dbReference type="Proteomes" id="UP001385499"/>
    </source>
</evidence>
<keyword evidence="1 2" id="KW-0732">Signal</keyword>
<dbReference type="InterPro" id="IPR018389">
    <property type="entry name" value="DctP_fam"/>
</dbReference>
<dbReference type="PANTHER" id="PTHR33376:SF4">
    <property type="entry name" value="SIALIC ACID-BINDING PERIPLASMIC PROTEIN SIAP"/>
    <property type="match status" value="1"/>
</dbReference>
<comment type="caution">
    <text evidence="3">The sequence shown here is derived from an EMBL/GenBank/DDBJ whole genome shotgun (WGS) entry which is preliminary data.</text>
</comment>
<evidence type="ECO:0000256" key="1">
    <source>
        <dbReference type="ARBA" id="ARBA00022729"/>
    </source>
</evidence>